<dbReference type="EMBL" id="JAAARO010000004">
    <property type="protein sequence ID" value="KAF5748294.1"/>
    <property type="molecule type" value="Genomic_DNA"/>
</dbReference>
<comment type="caution">
    <text evidence="1">The sequence shown here is derived from an EMBL/GenBank/DDBJ whole genome shotgun (WGS) entry which is preliminary data.</text>
</comment>
<evidence type="ECO:0000313" key="2">
    <source>
        <dbReference type="Proteomes" id="UP000593562"/>
    </source>
</evidence>
<dbReference type="Proteomes" id="UP000593562">
    <property type="component" value="Unassembled WGS sequence"/>
</dbReference>
<accession>A0A7J7DQ10</accession>
<dbReference type="InParanoid" id="A0A7J7DQ10"/>
<evidence type="ECO:0000313" key="1">
    <source>
        <dbReference type="EMBL" id="KAF5748294.1"/>
    </source>
</evidence>
<organism evidence="1 2">
    <name type="scientific">Tripterygium wilfordii</name>
    <name type="common">Thunder God vine</name>
    <dbReference type="NCBI Taxonomy" id="458696"/>
    <lineage>
        <taxon>Eukaryota</taxon>
        <taxon>Viridiplantae</taxon>
        <taxon>Streptophyta</taxon>
        <taxon>Embryophyta</taxon>
        <taxon>Tracheophyta</taxon>
        <taxon>Spermatophyta</taxon>
        <taxon>Magnoliopsida</taxon>
        <taxon>eudicotyledons</taxon>
        <taxon>Gunneridae</taxon>
        <taxon>Pentapetalae</taxon>
        <taxon>rosids</taxon>
        <taxon>fabids</taxon>
        <taxon>Celastrales</taxon>
        <taxon>Celastraceae</taxon>
        <taxon>Tripterygium</taxon>
    </lineage>
</organism>
<keyword evidence="2" id="KW-1185">Reference proteome</keyword>
<dbReference type="AlphaFoldDB" id="A0A7J7DQ10"/>
<name>A0A7J7DQ10_TRIWF</name>
<gene>
    <name evidence="1" type="ORF">HS088_TW04G00246</name>
</gene>
<sequence>MKETHLTITSLHKSIKSEFETATGAVILDRQAEGLIRMYDCNVHHTFMAGAIKALNGVNGSITLFYSNRVAWFTLSVKTAFYEGSQFYCSSNRPILASIQESMMRY</sequence>
<reference evidence="1 2" key="1">
    <citation type="journal article" date="2020" name="Nat. Commun.">
        <title>Genome of Tripterygium wilfordii and identification of cytochrome P450 involved in triptolide biosynthesis.</title>
        <authorList>
            <person name="Tu L."/>
            <person name="Su P."/>
            <person name="Zhang Z."/>
            <person name="Gao L."/>
            <person name="Wang J."/>
            <person name="Hu T."/>
            <person name="Zhou J."/>
            <person name="Zhang Y."/>
            <person name="Zhao Y."/>
            <person name="Liu Y."/>
            <person name="Song Y."/>
            <person name="Tong Y."/>
            <person name="Lu Y."/>
            <person name="Yang J."/>
            <person name="Xu C."/>
            <person name="Jia M."/>
            <person name="Peters R.J."/>
            <person name="Huang L."/>
            <person name="Gao W."/>
        </authorList>
    </citation>
    <scope>NUCLEOTIDE SEQUENCE [LARGE SCALE GENOMIC DNA]</scope>
    <source>
        <strain evidence="2">cv. XIE 37</strain>
        <tissue evidence="1">Leaf</tissue>
    </source>
</reference>
<proteinExistence type="predicted"/>
<protein>
    <submittedName>
        <fullName evidence="1">Uncharacterized protein</fullName>
    </submittedName>
</protein>